<keyword evidence="1" id="KW-0472">Membrane</keyword>
<dbReference type="EMBL" id="JAACJN010000090">
    <property type="protein sequence ID" value="KAF5376537.1"/>
    <property type="molecule type" value="Genomic_DNA"/>
</dbReference>
<organism evidence="2 3">
    <name type="scientific">Collybiopsis confluens</name>
    <dbReference type="NCBI Taxonomy" id="2823264"/>
    <lineage>
        <taxon>Eukaryota</taxon>
        <taxon>Fungi</taxon>
        <taxon>Dikarya</taxon>
        <taxon>Basidiomycota</taxon>
        <taxon>Agaricomycotina</taxon>
        <taxon>Agaricomycetes</taxon>
        <taxon>Agaricomycetidae</taxon>
        <taxon>Agaricales</taxon>
        <taxon>Marasmiineae</taxon>
        <taxon>Omphalotaceae</taxon>
        <taxon>Collybiopsis</taxon>
    </lineage>
</organism>
<keyword evidence="1" id="KW-0812">Transmembrane</keyword>
<dbReference type="PANTHER" id="PTHR39476:SF1">
    <property type="entry name" value="NADH DEHYDROGENASE [UBIQUINONE] 1 BETA SUBCOMPLEX SUBUNIT 4"/>
    <property type="match status" value="1"/>
</dbReference>
<evidence type="ECO:0000313" key="2">
    <source>
        <dbReference type="EMBL" id="KAF5376537.1"/>
    </source>
</evidence>
<dbReference type="OrthoDB" id="15108at2759"/>
<keyword evidence="3" id="KW-1185">Reference proteome</keyword>
<comment type="caution">
    <text evidence="2">The sequence shown here is derived from an EMBL/GenBank/DDBJ whole genome shotgun (WGS) entry which is preliminary data.</text>
</comment>
<name>A0A8H5M0P8_9AGAR</name>
<dbReference type="Proteomes" id="UP000518752">
    <property type="component" value="Unassembled WGS sequence"/>
</dbReference>
<feature type="transmembrane region" description="Helical" evidence="1">
    <location>
        <begin position="36"/>
        <end position="55"/>
    </location>
</feature>
<proteinExistence type="predicted"/>
<protein>
    <recommendedName>
        <fullName evidence="4">NADH dehydrogenase [ubiquinone] 1 beta subcomplex subunit 4</fullName>
    </recommendedName>
</protein>
<evidence type="ECO:0000256" key="1">
    <source>
        <dbReference type="SAM" id="Phobius"/>
    </source>
</evidence>
<dbReference type="PANTHER" id="PTHR39476">
    <property type="entry name" value="NADH:UBIQUINONE OXIDOREDUCTASE 6.6KD SUBUNIT"/>
    <property type="match status" value="1"/>
</dbReference>
<reference evidence="2 3" key="1">
    <citation type="journal article" date="2020" name="ISME J.">
        <title>Uncovering the hidden diversity of litter-decomposition mechanisms in mushroom-forming fungi.</title>
        <authorList>
            <person name="Floudas D."/>
            <person name="Bentzer J."/>
            <person name="Ahren D."/>
            <person name="Johansson T."/>
            <person name="Persson P."/>
            <person name="Tunlid A."/>
        </authorList>
    </citation>
    <scope>NUCLEOTIDE SEQUENCE [LARGE SCALE GENOMIC DNA]</scope>
    <source>
        <strain evidence="2 3">CBS 406.79</strain>
    </source>
</reference>
<dbReference type="AlphaFoldDB" id="A0A8H5M0P8"/>
<evidence type="ECO:0000313" key="3">
    <source>
        <dbReference type="Proteomes" id="UP000518752"/>
    </source>
</evidence>
<evidence type="ECO:0008006" key="4">
    <source>
        <dbReference type="Google" id="ProtNLM"/>
    </source>
</evidence>
<accession>A0A8H5M0P8</accession>
<gene>
    <name evidence="2" type="ORF">D9757_008285</name>
</gene>
<keyword evidence="1" id="KW-1133">Transmembrane helix</keyword>
<sequence length="72" mass="8162">MAGAHPLKTDPAVENSNLWREQHYLRFRWTRTTARAAMLGVVVFPIAVYSAASYTSSRWSWNAKLKGQPLAK</sequence>